<dbReference type="Pfam" id="PF00454">
    <property type="entry name" value="PI3_PI4_kinase"/>
    <property type="match status" value="1"/>
</dbReference>
<dbReference type="GO" id="GO:0004430">
    <property type="term" value="F:1-phosphatidylinositol 4-kinase activity"/>
    <property type="evidence" value="ECO:0007669"/>
    <property type="project" value="UniProtKB-UniRule"/>
</dbReference>
<comment type="similarity">
    <text evidence="7">Belongs to the PI3/PI4-kinase family.</text>
</comment>
<dbReference type="GO" id="GO:0005524">
    <property type="term" value="F:ATP binding"/>
    <property type="evidence" value="ECO:0007669"/>
    <property type="project" value="UniProtKB-UniRule"/>
</dbReference>
<sequence length="691" mass="77874">MGADEFFKKYPLPDNFQKGWIFNGVHSQTSSMNHERNEGDRFNWNAKTIANLRDEIEKLVILDFIIRNTDRGLDNWMLKLEYQNTDCAIGSLMEHSDPVIKLAAIDNGLSFPWKHPNEWRSFPYGWLYLPILIIGQPFSTKTRTHFLSLLCSTKWWEETTVLLKEVFSRDSGFKERMFKKQLAVLKGQAFNVVETLKNPQEGPLDLVRKRRVLISDQEVEIPVVSPFSTLIDSAQTPVIVEKIIRSHTRDPESGTNETKNHGENLEHVSVLANPASSVSMTGTLTGHSIPVLKSFAGNDISFSGNNIKNEAENGTVTDVILPQTNIDNHDHLNSNNFISDIAGNINYSSKSSNDRSNNSAHSAIGSTCYRDQYHPQKTVQHDTQWIRSRSVQLQKIWNQLVSGEIDESKFNEMMSNFNNQGTHDVKLEESDYHIDVSFKYDKNHHNHKDFSVTFSQDQRPGAFLYGDNANGQSTGERFIRSEIGTGPNTESDAVSIVPVSYTDDRRFKMKNCALGHFNNSNVDKNQNNLKSQHATQIEEPTIPAKRKNIAVGKEEEHQKEASNSDGLYSKVLSARRKQLPLHIPTNLNDANPANQIHTSPNEEHDDNNSKKLLLNCVQCVDDAVSRDDLGLSSKLKNKEHVAGDLHSSVKRSANACFGTTISEQGGRRKVDDDNFDNADVPNENSDNIGRS</sequence>
<evidence type="ECO:0000256" key="5">
    <source>
        <dbReference type="ARBA" id="ARBA00022840"/>
    </source>
</evidence>
<dbReference type="EMBL" id="BSXU01005352">
    <property type="protein sequence ID" value="GMG52799.1"/>
    <property type="molecule type" value="Genomic_DNA"/>
</dbReference>
<evidence type="ECO:0000256" key="7">
    <source>
        <dbReference type="RuleBase" id="RU367084"/>
    </source>
</evidence>
<comment type="catalytic activity">
    <reaction evidence="7">
        <text>a 1,2-diacyl-sn-glycero-3-phospho-(1D-myo-inositol) + ATP = a 1,2-diacyl-sn-glycero-3-phospho-(1D-myo-inositol 4-phosphate) + ADP + H(+)</text>
        <dbReference type="Rhea" id="RHEA:19877"/>
        <dbReference type="ChEBI" id="CHEBI:15378"/>
        <dbReference type="ChEBI" id="CHEBI:30616"/>
        <dbReference type="ChEBI" id="CHEBI:57880"/>
        <dbReference type="ChEBI" id="CHEBI:58178"/>
        <dbReference type="ChEBI" id="CHEBI:456216"/>
        <dbReference type="EC" id="2.7.1.67"/>
    </reaction>
</comment>
<name>A0A9W6Z361_AMBMO</name>
<evidence type="ECO:0000256" key="4">
    <source>
        <dbReference type="ARBA" id="ARBA00022777"/>
    </source>
</evidence>
<feature type="domain" description="PI3K/PI4K catalytic" evidence="9">
    <location>
        <begin position="1"/>
        <end position="215"/>
    </location>
</feature>
<dbReference type="Proteomes" id="UP001165063">
    <property type="component" value="Unassembled WGS sequence"/>
</dbReference>
<evidence type="ECO:0000313" key="11">
    <source>
        <dbReference type="Proteomes" id="UP001165063"/>
    </source>
</evidence>
<dbReference type="GO" id="GO:0046854">
    <property type="term" value="P:phosphatidylinositol phosphate biosynthetic process"/>
    <property type="evidence" value="ECO:0007669"/>
    <property type="project" value="UniProtKB-UniRule"/>
</dbReference>
<feature type="compositionally biased region" description="Polar residues" evidence="8">
    <location>
        <begin position="585"/>
        <end position="599"/>
    </location>
</feature>
<proteinExistence type="inferred from homology"/>
<dbReference type="InterPro" id="IPR000403">
    <property type="entry name" value="PI3/4_kinase_cat_dom"/>
</dbReference>
<keyword evidence="4 7" id="KW-0418">Kinase</keyword>
<organism evidence="10 11">
    <name type="scientific">Ambrosiozyma monospora</name>
    <name type="common">Yeast</name>
    <name type="synonym">Endomycopsis monosporus</name>
    <dbReference type="NCBI Taxonomy" id="43982"/>
    <lineage>
        <taxon>Eukaryota</taxon>
        <taxon>Fungi</taxon>
        <taxon>Dikarya</taxon>
        <taxon>Ascomycota</taxon>
        <taxon>Saccharomycotina</taxon>
        <taxon>Pichiomycetes</taxon>
        <taxon>Pichiales</taxon>
        <taxon>Pichiaceae</taxon>
        <taxon>Ambrosiozyma</taxon>
    </lineage>
</organism>
<protein>
    <recommendedName>
        <fullName evidence="7">Phosphatidylinositol 4-kinase</fullName>
        <ecNumber evidence="7">2.7.1.67</ecNumber>
    </recommendedName>
</protein>
<comment type="subcellular location">
    <subcellularLocation>
        <location evidence="7">Cell membrane</location>
        <topology evidence="7">Peripheral membrane protein</topology>
    </subcellularLocation>
    <subcellularLocation>
        <location evidence="7">Vacuole membrane</location>
        <topology evidence="7">Peripheral membrane protein</topology>
    </subcellularLocation>
</comment>
<keyword evidence="3 7" id="KW-0547">Nucleotide-binding</keyword>
<keyword evidence="1 7" id="KW-1003">Cell membrane</keyword>
<dbReference type="AlphaFoldDB" id="A0A9W6Z361"/>
<dbReference type="OrthoDB" id="3349449at2759"/>
<keyword evidence="11" id="KW-1185">Reference proteome</keyword>
<feature type="compositionally biased region" description="Polar residues" evidence="8">
    <location>
        <begin position="682"/>
        <end position="691"/>
    </location>
</feature>
<dbReference type="PANTHER" id="PTHR12865:SF1">
    <property type="entry name" value="PHOSPHATIDYLINOSITOL 4-KINASE TYPE 2"/>
    <property type="match status" value="1"/>
</dbReference>
<evidence type="ECO:0000256" key="2">
    <source>
        <dbReference type="ARBA" id="ARBA00022679"/>
    </source>
</evidence>
<evidence type="ECO:0000256" key="3">
    <source>
        <dbReference type="ARBA" id="ARBA00022741"/>
    </source>
</evidence>
<dbReference type="GO" id="GO:0005768">
    <property type="term" value="C:endosome"/>
    <property type="evidence" value="ECO:0007669"/>
    <property type="project" value="UniProtKB-UniRule"/>
</dbReference>
<accession>A0A9W6Z361</accession>
<dbReference type="EC" id="2.7.1.67" evidence="7"/>
<dbReference type="PANTHER" id="PTHR12865">
    <property type="entry name" value="PHOSPHATIDYLINOSITOL 4-KINASE TYPE-II"/>
    <property type="match status" value="1"/>
</dbReference>
<evidence type="ECO:0000256" key="6">
    <source>
        <dbReference type="ARBA" id="ARBA00023136"/>
    </source>
</evidence>
<evidence type="ECO:0000313" key="10">
    <source>
        <dbReference type="EMBL" id="GMG52799.1"/>
    </source>
</evidence>
<reference evidence="10" key="1">
    <citation type="submission" date="2023-04" db="EMBL/GenBank/DDBJ databases">
        <title>Ambrosiozyma monospora NBRC 1965.</title>
        <authorList>
            <person name="Ichikawa N."/>
            <person name="Sato H."/>
            <person name="Tonouchi N."/>
        </authorList>
    </citation>
    <scope>NUCLEOTIDE SEQUENCE</scope>
    <source>
        <strain evidence="10">NBRC 1965</strain>
    </source>
</reference>
<gene>
    <name evidence="10" type="ORF">Amon01_000735700</name>
</gene>
<dbReference type="GO" id="GO:0007030">
    <property type="term" value="P:Golgi organization"/>
    <property type="evidence" value="ECO:0007669"/>
    <property type="project" value="TreeGrafter"/>
</dbReference>
<keyword evidence="6" id="KW-0472">Membrane</keyword>
<keyword evidence="2 7" id="KW-0808">Transferase</keyword>
<dbReference type="GO" id="GO:0005886">
    <property type="term" value="C:plasma membrane"/>
    <property type="evidence" value="ECO:0007669"/>
    <property type="project" value="UniProtKB-SubCell"/>
</dbReference>
<dbReference type="GO" id="GO:0005802">
    <property type="term" value="C:trans-Golgi network"/>
    <property type="evidence" value="ECO:0007669"/>
    <property type="project" value="TreeGrafter"/>
</dbReference>
<feature type="region of interest" description="Disordered" evidence="8">
    <location>
        <begin position="666"/>
        <end position="691"/>
    </location>
</feature>
<comment type="cofactor">
    <cofactor evidence="7">
        <name>Mg(2+)</name>
        <dbReference type="ChEBI" id="CHEBI:18420"/>
    </cofactor>
    <cofactor evidence="7">
        <name>Mn(2+)</name>
        <dbReference type="ChEBI" id="CHEBI:29035"/>
    </cofactor>
</comment>
<evidence type="ECO:0000259" key="9">
    <source>
        <dbReference type="PROSITE" id="PS50290"/>
    </source>
</evidence>
<evidence type="ECO:0000256" key="1">
    <source>
        <dbReference type="ARBA" id="ARBA00022475"/>
    </source>
</evidence>
<dbReference type="GO" id="GO:0007032">
    <property type="term" value="P:endosome organization"/>
    <property type="evidence" value="ECO:0007669"/>
    <property type="project" value="TreeGrafter"/>
</dbReference>
<keyword evidence="5 7" id="KW-0067">ATP-binding</keyword>
<evidence type="ECO:0000256" key="8">
    <source>
        <dbReference type="SAM" id="MobiDB-lite"/>
    </source>
</evidence>
<comment type="caution">
    <text evidence="10">The sequence shown here is derived from an EMBL/GenBank/DDBJ whole genome shotgun (WGS) entry which is preliminary data.</text>
</comment>
<dbReference type="GO" id="GO:0000329">
    <property type="term" value="C:fungal-type vacuole membrane"/>
    <property type="evidence" value="ECO:0007669"/>
    <property type="project" value="TreeGrafter"/>
</dbReference>
<feature type="region of interest" description="Disordered" evidence="8">
    <location>
        <begin position="583"/>
        <end position="608"/>
    </location>
</feature>
<dbReference type="InterPro" id="IPR039756">
    <property type="entry name" value="Lsb6/PI4K2"/>
</dbReference>
<dbReference type="PROSITE" id="PS50290">
    <property type="entry name" value="PI3_4_KINASE_3"/>
    <property type="match status" value="1"/>
</dbReference>